<evidence type="ECO:0000313" key="3">
    <source>
        <dbReference type="Proteomes" id="UP001165082"/>
    </source>
</evidence>
<feature type="compositionally biased region" description="Polar residues" evidence="1">
    <location>
        <begin position="93"/>
        <end position="113"/>
    </location>
</feature>
<name>A0A9W7G5N1_9STRA</name>
<reference evidence="2" key="1">
    <citation type="submission" date="2022-07" db="EMBL/GenBank/DDBJ databases">
        <title>Genome analysis of Parmales, a sister group of diatoms, reveals the evolutionary specialization of diatoms from phago-mixotrophs to photoautotrophs.</title>
        <authorList>
            <person name="Ban H."/>
            <person name="Sato S."/>
            <person name="Yoshikawa S."/>
            <person name="Kazumasa Y."/>
            <person name="Nakamura Y."/>
            <person name="Ichinomiya M."/>
            <person name="Saitoh K."/>
            <person name="Sato N."/>
            <person name="Blanc-Mathieu R."/>
            <person name="Endo H."/>
            <person name="Kuwata A."/>
            <person name="Ogata H."/>
        </authorList>
    </citation>
    <scope>NUCLEOTIDE SEQUENCE</scope>
</reference>
<proteinExistence type="predicted"/>
<accession>A0A9W7G5N1</accession>
<organism evidence="2 3">
    <name type="scientific">Triparma retinervis</name>
    <dbReference type="NCBI Taxonomy" id="2557542"/>
    <lineage>
        <taxon>Eukaryota</taxon>
        <taxon>Sar</taxon>
        <taxon>Stramenopiles</taxon>
        <taxon>Ochrophyta</taxon>
        <taxon>Bolidophyceae</taxon>
        <taxon>Parmales</taxon>
        <taxon>Triparmaceae</taxon>
        <taxon>Triparma</taxon>
    </lineage>
</organism>
<gene>
    <name evidence="2" type="ORF">TrRE_jg7014</name>
</gene>
<dbReference type="OrthoDB" id="10666484at2759"/>
<evidence type="ECO:0000256" key="1">
    <source>
        <dbReference type="SAM" id="MobiDB-lite"/>
    </source>
</evidence>
<feature type="compositionally biased region" description="Basic and acidic residues" evidence="1">
    <location>
        <begin position="205"/>
        <end position="216"/>
    </location>
</feature>
<evidence type="ECO:0000313" key="2">
    <source>
        <dbReference type="EMBL" id="GMI32996.1"/>
    </source>
</evidence>
<protein>
    <submittedName>
        <fullName evidence="2">Uncharacterized protein</fullName>
    </submittedName>
</protein>
<sequence>MGMTWKWVGLGAMYSHGKNEKAMDQGDVERRLGEARRGKGRGKGKQIIDKVVLNRFFEGLGRDGLLDKECYSMKTIESTWRAASIIKKEEAELSSSTTDSATEEGSANDARTSQQEESRWEDTFFAGAKSTLGESDSDICSEYVTTAPTEWLHDISESFKLEPRFLAWANRWRYPDILRWGANPGFKKGTQLIVPELWEKDGWLKWDKEQGGDGKKKSQKKKMGSDVVTPPSNHKKSQ</sequence>
<keyword evidence="3" id="KW-1185">Reference proteome</keyword>
<feature type="non-terminal residue" evidence="2">
    <location>
        <position position="1"/>
    </location>
</feature>
<comment type="caution">
    <text evidence="2">The sequence shown here is derived from an EMBL/GenBank/DDBJ whole genome shotgun (WGS) entry which is preliminary data.</text>
</comment>
<dbReference type="AlphaFoldDB" id="A0A9W7G5N1"/>
<dbReference type="EMBL" id="BRXZ01007726">
    <property type="protein sequence ID" value="GMI32996.1"/>
    <property type="molecule type" value="Genomic_DNA"/>
</dbReference>
<dbReference type="Proteomes" id="UP001165082">
    <property type="component" value="Unassembled WGS sequence"/>
</dbReference>
<feature type="region of interest" description="Disordered" evidence="1">
    <location>
        <begin position="91"/>
        <end position="120"/>
    </location>
</feature>
<feature type="region of interest" description="Disordered" evidence="1">
    <location>
        <begin position="205"/>
        <end position="238"/>
    </location>
</feature>